<comment type="caution">
    <text evidence="2">The sequence shown here is derived from an EMBL/GenBank/DDBJ whole genome shotgun (WGS) entry which is preliminary data.</text>
</comment>
<reference evidence="2" key="1">
    <citation type="journal article" date="2021" name="PeerJ">
        <title>Extensive microbial diversity within the chicken gut microbiome revealed by metagenomics and culture.</title>
        <authorList>
            <person name="Gilroy R."/>
            <person name="Ravi A."/>
            <person name="Getino M."/>
            <person name="Pursley I."/>
            <person name="Horton D.L."/>
            <person name="Alikhan N.F."/>
            <person name="Baker D."/>
            <person name="Gharbi K."/>
            <person name="Hall N."/>
            <person name="Watson M."/>
            <person name="Adriaenssens E.M."/>
            <person name="Foster-Nyarko E."/>
            <person name="Jarju S."/>
            <person name="Secka A."/>
            <person name="Antonio M."/>
            <person name="Oren A."/>
            <person name="Chaudhuri R.R."/>
            <person name="La Ragione R."/>
            <person name="Hildebrand F."/>
            <person name="Pallen M.J."/>
        </authorList>
    </citation>
    <scope>NUCLEOTIDE SEQUENCE</scope>
    <source>
        <strain evidence="2">ChiGjej2B2-19336</strain>
    </source>
</reference>
<gene>
    <name evidence="2" type="ORF">K8W16_09160</name>
</gene>
<evidence type="ECO:0000313" key="2">
    <source>
        <dbReference type="EMBL" id="HJD97798.1"/>
    </source>
</evidence>
<evidence type="ECO:0000313" key="3">
    <source>
        <dbReference type="Proteomes" id="UP000698963"/>
    </source>
</evidence>
<protein>
    <submittedName>
        <fullName evidence="2">S24 family peptidase</fullName>
    </submittedName>
</protein>
<organism evidence="2 3">
    <name type="scientific">Mailhella massiliensis</name>
    <dbReference type="NCBI Taxonomy" id="1903261"/>
    <lineage>
        <taxon>Bacteria</taxon>
        <taxon>Pseudomonadati</taxon>
        <taxon>Thermodesulfobacteriota</taxon>
        <taxon>Desulfovibrionia</taxon>
        <taxon>Desulfovibrionales</taxon>
        <taxon>Desulfovibrionaceae</taxon>
        <taxon>Mailhella</taxon>
    </lineage>
</organism>
<dbReference type="Pfam" id="PF00717">
    <property type="entry name" value="Peptidase_S24"/>
    <property type="match status" value="1"/>
</dbReference>
<name>A0A921AXX4_9BACT</name>
<accession>A0A921AXX4</accession>
<proteinExistence type="predicted"/>
<dbReference type="SUPFAM" id="SSF51306">
    <property type="entry name" value="LexA/Signal peptidase"/>
    <property type="match status" value="1"/>
</dbReference>
<feature type="domain" description="Peptidase S24/S26A/S26B/S26C" evidence="1">
    <location>
        <begin position="101"/>
        <end position="219"/>
    </location>
</feature>
<dbReference type="CDD" id="cd06462">
    <property type="entry name" value="Peptidase_S24_S26"/>
    <property type="match status" value="1"/>
</dbReference>
<dbReference type="Gene3D" id="2.10.109.10">
    <property type="entry name" value="Umud Fragment, subunit A"/>
    <property type="match status" value="1"/>
</dbReference>
<evidence type="ECO:0000259" key="1">
    <source>
        <dbReference type="Pfam" id="PF00717"/>
    </source>
</evidence>
<dbReference type="RefSeq" id="WP_304122844.1">
    <property type="nucleotide sequence ID" value="NZ_DYZA01000184.1"/>
</dbReference>
<dbReference type="InterPro" id="IPR036286">
    <property type="entry name" value="LexA/Signal_pep-like_sf"/>
</dbReference>
<dbReference type="EMBL" id="DYZA01000184">
    <property type="protein sequence ID" value="HJD97798.1"/>
    <property type="molecule type" value="Genomic_DNA"/>
</dbReference>
<dbReference type="Proteomes" id="UP000698963">
    <property type="component" value="Unassembled WGS sequence"/>
</dbReference>
<dbReference type="InterPro" id="IPR015927">
    <property type="entry name" value="Peptidase_S24_S26A/B/C"/>
</dbReference>
<reference evidence="2" key="2">
    <citation type="submission" date="2021-09" db="EMBL/GenBank/DDBJ databases">
        <authorList>
            <person name="Gilroy R."/>
        </authorList>
    </citation>
    <scope>NUCLEOTIDE SEQUENCE</scope>
    <source>
        <strain evidence="2">ChiGjej2B2-19336</strain>
    </source>
</reference>
<dbReference type="AlphaFoldDB" id="A0A921AXX4"/>
<sequence>MKLVESALSILEEAVARDFNGNLREAAQFFGIPYQTIYAWLKTRTRVPSLRSMEPALEKLGVSFAVPGREAGRPVCFVDAEIVPAGQDMRPPDAQDYWAAPLVGEVGAGPGYIPQDKIESWFLVYKYQPAVMRRRNLLAVQIGPASTSMEPVLHPGDIVLVDRDDRNVLTPGRMMLVLDPQDGSGMVKRVAVEDRHNGDYQITYYSDNAADNPPRVLSLQDDFDGDWQKCIVGRVIWSWSDVSRK</sequence>